<dbReference type="InterPro" id="IPR005564">
    <property type="entry name" value="Major_capsid_GpE"/>
</dbReference>
<dbReference type="OrthoDB" id="9287at10239"/>
<evidence type="ECO:0000313" key="4">
    <source>
        <dbReference type="Proteomes" id="UP000221507"/>
    </source>
</evidence>
<dbReference type="GO" id="GO:0019028">
    <property type="term" value="C:viral capsid"/>
    <property type="evidence" value="ECO:0007669"/>
    <property type="project" value="UniProtKB-KW"/>
</dbReference>
<evidence type="ECO:0000313" key="3">
    <source>
        <dbReference type="EMBL" id="APD20910.1"/>
    </source>
</evidence>
<dbReference type="EMBL" id="KY000083">
    <property type="protein sequence ID" value="APD20910.1"/>
    <property type="molecule type" value="Genomic_DNA"/>
</dbReference>
<proteinExistence type="predicted"/>
<keyword evidence="2" id="KW-1035">Host cytoplasm</keyword>
<keyword evidence="1" id="KW-0167">Capsid protein</keyword>
<protein>
    <recommendedName>
        <fullName evidence="5">Major capsid protein</fullName>
    </recommendedName>
</protein>
<reference evidence="3 4" key="1">
    <citation type="submission" date="2016-10" db="EMBL/GenBank/DDBJ databases">
        <title>Antibacterial composition for prophylaxis and treatment of hospital infections (variants), strains of bacteriophages, used for obtaining thereof.</title>
        <authorList>
            <person name="Aleshkin A.V."/>
            <person name="Volozhantsev N.V."/>
            <person name="Verevkin V.V."/>
            <person name="Krasilnikova V.M."/>
            <person name="Myakinina V.P."/>
            <person name="Popova A.V."/>
            <person name="Svetoch E.A."/>
        </authorList>
    </citation>
    <scope>NUCLEOTIDE SEQUENCE [LARGE SCALE GENOMIC DNA]</scope>
    <source>
        <strain evidence="3 4">PA10</strain>
    </source>
</reference>
<dbReference type="Proteomes" id="UP000221507">
    <property type="component" value="Segment"/>
</dbReference>
<dbReference type="GeneID" id="40073717"/>
<organism evidence="3 4">
    <name type="scientific">Pseudomonas phage PA10</name>
    <dbReference type="NCBI Taxonomy" id="1913575"/>
    <lineage>
        <taxon>Viruses</taxon>
        <taxon>Duplodnaviria</taxon>
        <taxon>Heunggongvirae</taxon>
        <taxon>Uroviricota</taxon>
        <taxon>Caudoviricetes</taxon>
        <taxon>Vandenendeviridae</taxon>
        <taxon>Skurskavirinae</taxon>
        <taxon>Pakpunavirus</taxon>
        <taxon>Pakpunavirus PA10</taxon>
    </lineage>
</organism>
<keyword evidence="1" id="KW-0946">Virion</keyword>
<dbReference type="RefSeq" id="YP_009598036.1">
    <property type="nucleotide sequence ID" value="NC_041903.1"/>
</dbReference>
<evidence type="ECO:0008006" key="5">
    <source>
        <dbReference type="Google" id="ProtNLM"/>
    </source>
</evidence>
<keyword evidence="4" id="KW-1185">Reference proteome</keyword>
<sequence length="344" mass="39360">MANTRSYLNDGQFYIADQTENLLIIPNTWTLVENMGVFTSEGVTQNTVQFEEIETRYGLVKDAIRGTRHQVASDQRRQLRAFAIPHFNQDDYITPEDIQGKRAFGADREETLNEVRARKLETIRRNWANTAEVASVSAIVTGKSYAPAGTIEYDWYDLMGKTRKVVGFDLTNPTADVMGKTEEIFVHMQDNSQDGLIRGDFVALCSPEFFTALINHPSIKEFYKAYQASPQYWRDRLTARGLDLRFREFYFGNIHFIEYRGVDPYGNRLIPAGDAYFIPTDSGDLFARYFGPGSTFDDLGTLGKELYATERMAEDRRSILIETESNFIHVLRRPQMIVRGTVNA</sequence>
<dbReference type="KEGG" id="vg:40073717"/>
<dbReference type="Pfam" id="PF03864">
    <property type="entry name" value="Phage_cap_E"/>
    <property type="match status" value="1"/>
</dbReference>
<evidence type="ECO:0000256" key="2">
    <source>
        <dbReference type="ARBA" id="ARBA00023200"/>
    </source>
</evidence>
<name>A0A1J0MIF1_9CAUD</name>
<accession>A0A1J0MIF1</accession>
<evidence type="ECO:0000256" key="1">
    <source>
        <dbReference type="ARBA" id="ARBA00022561"/>
    </source>
</evidence>